<proteinExistence type="predicted"/>
<sequence length="294" mass="32334">MNAMQRIGYLLLFSMAFTAWSQDRKDPGARPQEAFSYLMPGLAYVSDAVFMGRRDSVAAPYLMPSLGYYHRSGLYGEASLSYLLASGEGRVDLYLLTGGYAFEKGKLSGNFSGTAYFFNESSYNVKSQTSGDVTAQLAYDLGWFETSLGLSSYFNQEGGPDFFLGGFVRRTLSTLDGRLVLQPGVSAYAGTQRFYQAYYSNNRLGNRKSGGQGGGGNAPSDPVEVTLQEVEAFRMLNVELDLPIHFFQGHFIFSLYPSLALPQSPSTITTDTGTFVEELDPAFYLIAGISFWIN</sequence>
<evidence type="ECO:0000313" key="1">
    <source>
        <dbReference type="EMBL" id="MCO5723931.1"/>
    </source>
</evidence>
<evidence type="ECO:0008006" key="3">
    <source>
        <dbReference type="Google" id="ProtNLM"/>
    </source>
</evidence>
<accession>A0ABT1AV48</accession>
<keyword evidence="2" id="KW-1185">Reference proteome</keyword>
<dbReference type="RefSeq" id="WP_252740305.1">
    <property type="nucleotide sequence ID" value="NZ_JAMXIB010000002.1"/>
</dbReference>
<reference evidence="1 2" key="1">
    <citation type="submission" date="2022-06" db="EMBL/GenBank/DDBJ databases">
        <authorList>
            <person name="Xuan X."/>
        </authorList>
    </citation>
    <scope>NUCLEOTIDE SEQUENCE [LARGE SCALE GENOMIC DNA]</scope>
    <source>
        <strain evidence="1 2">2V75</strain>
    </source>
</reference>
<dbReference type="Proteomes" id="UP001206312">
    <property type="component" value="Unassembled WGS sequence"/>
</dbReference>
<comment type="caution">
    <text evidence="1">The sequence shown here is derived from an EMBL/GenBank/DDBJ whole genome shotgun (WGS) entry which is preliminary data.</text>
</comment>
<organism evidence="1 2">
    <name type="scientific">Robiginitalea marina</name>
    <dbReference type="NCBI Taxonomy" id="2954105"/>
    <lineage>
        <taxon>Bacteria</taxon>
        <taxon>Pseudomonadati</taxon>
        <taxon>Bacteroidota</taxon>
        <taxon>Flavobacteriia</taxon>
        <taxon>Flavobacteriales</taxon>
        <taxon>Flavobacteriaceae</taxon>
        <taxon>Robiginitalea</taxon>
    </lineage>
</organism>
<evidence type="ECO:0000313" key="2">
    <source>
        <dbReference type="Proteomes" id="UP001206312"/>
    </source>
</evidence>
<gene>
    <name evidence="1" type="ORF">NG653_03620</name>
</gene>
<name>A0ABT1AV48_9FLAO</name>
<dbReference type="EMBL" id="JAMXIB010000002">
    <property type="protein sequence ID" value="MCO5723931.1"/>
    <property type="molecule type" value="Genomic_DNA"/>
</dbReference>
<protein>
    <recommendedName>
        <fullName evidence="3">Outer membrane protein beta-barrel domain-containing protein</fullName>
    </recommendedName>
</protein>